<proteinExistence type="predicted"/>
<dbReference type="EMBL" id="BART01034368">
    <property type="protein sequence ID" value="GAH16849.1"/>
    <property type="molecule type" value="Genomic_DNA"/>
</dbReference>
<dbReference type="InterPro" id="IPR052018">
    <property type="entry name" value="PHP_domain"/>
</dbReference>
<dbReference type="AlphaFoldDB" id="X1EI98"/>
<sequence length="147" mass="16767">MLYDFHIHTREYSDCSISSAEEMCLKAVEAGLSGIALTEHDVWWPLTDIEELQLRFPQLTIMRGIEYSCPEGHFLAFLPDPGNGNLSGWRSVVDLIPLVRHLGGIVIWAHPFRFDKTRPSWLKHVRPDGMEVASSNMHAQAEIRARK</sequence>
<reference evidence="2" key="1">
    <citation type="journal article" date="2014" name="Front. Microbiol.">
        <title>High frequency of phylogenetically diverse reductive dehalogenase-homologous genes in deep subseafloor sedimentary metagenomes.</title>
        <authorList>
            <person name="Kawai M."/>
            <person name="Futagami T."/>
            <person name="Toyoda A."/>
            <person name="Takaki Y."/>
            <person name="Nishi S."/>
            <person name="Hori S."/>
            <person name="Arai W."/>
            <person name="Tsubouchi T."/>
            <person name="Morono Y."/>
            <person name="Uchiyama I."/>
            <person name="Ito T."/>
            <person name="Fujiyama A."/>
            <person name="Inagaki F."/>
            <person name="Takami H."/>
        </authorList>
    </citation>
    <scope>NUCLEOTIDE SEQUENCE</scope>
    <source>
        <strain evidence="2">Expedition CK06-06</strain>
    </source>
</reference>
<dbReference type="Gene3D" id="3.20.20.140">
    <property type="entry name" value="Metal-dependent hydrolases"/>
    <property type="match status" value="1"/>
</dbReference>
<gene>
    <name evidence="2" type="ORF">S01H4_58763</name>
</gene>
<evidence type="ECO:0000259" key="1">
    <source>
        <dbReference type="Pfam" id="PF02811"/>
    </source>
</evidence>
<feature type="non-terminal residue" evidence="2">
    <location>
        <position position="147"/>
    </location>
</feature>
<accession>X1EI98</accession>
<comment type="caution">
    <text evidence="2">The sequence shown here is derived from an EMBL/GenBank/DDBJ whole genome shotgun (WGS) entry which is preliminary data.</text>
</comment>
<dbReference type="SUPFAM" id="SSF89550">
    <property type="entry name" value="PHP domain-like"/>
    <property type="match status" value="1"/>
</dbReference>
<dbReference type="GO" id="GO:0004534">
    <property type="term" value="F:5'-3' RNA exonuclease activity"/>
    <property type="evidence" value="ECO:0007669"/>
    <property type="project" value="TreeGrafter"/>
</dbReference>
<dbReference type="Pfam" id="PF02811">
    <property type="entry name" value="PHP"/>
    <property type="match status" value="1"/>
</dbReference>
<evidence type="ECO:0000313" key="2">
    <source>
        <dbReference type="EMBL" id="GAH16849.1"/>
    </source>
</evidence>
<feature type="domain" description="PHP" evidence="1">
    <location>
        <begin position="4"/>
        <end position="46"/>
    </location>
</feature>
<protein>
    <recommendedName>
        <fullName evidence="1">PHP domain-containing protein</fullName>
    </recommendedName>
</protein>
<dbReference type="PANTHER" id="PTHR42924">
    <property type="entry name" value="EXONUCLEASE"/>
    <property type="match status" value="1"/>
</dbReference>
<dbReference type="InterPro" id="IPR004013">
    <property type="entry name" value="PHP_dom"/>
</dbReference>
<dbReference type="CDD" id="cd07432">
    <property type="entry name" value="PHP_HisPPase"/>
    <property type="match status" value="1"/>
</dbReference>
<dbReference type="InterPro" id="IPR016195">
    <property type="entry name" value="Pol/histidinol_Pase-like"/>
</dbReference>
<name>X1EI98_9ZZZZ</name>
<dbReference type="GO" id="GO:0035312">
    <property type="term" value="F:5'-3' DNA exonuclease activity"/>
    <property type="evidence" value="ECO:0007669"/>
    <property type="project" value="TreeGrafter"/>
</dbReference>
<dbReference type="PANTHER" id="PTHR42924:SF3">
    <property type="entry name" value="POLYMERASE_HISTIDINOL PHOSPHATASE N-TERMINAL DOMAIN-CONTAINING PROTEIN"/>
    <property type="match status" value="1"/>
</dbReference>
<organism evidence="2">
    <name type="scientific">marine sediment metagenome</name>
    <dbReference type="NCBI Taxonomy" id="412755"/>
    <lineage>
        <taxon>unclassified sequences</taxon>
        <taxon>metagenomes</taxon>
        <taxon>ecological metagenomes</taxon>
    </lineage>
</organism>